<accession>C2FT26</accession>
<dbReference type="HOGENOM" id="CLU_199837_0_0_10"/>
<dbReference type="AlphaFoldDB" id="C2FT26"/>
<sequence>MKNLNGMKSFSSLENKKLDLNSSTAVLGSLEGGPKYIASNFLDENGCRDVDYYHGGKWRARFYDCSGC</sequence>
<reference evidence="1 2" key="1">
    <citation type="submission" date="2009-01" db="EMBL/GenBank/DDBJ databases">
        <authorList>
            <person name="Qin X."/>
            <person name="Bachman B."/>
            <person name="Battles P."/>
            <person name="Bell A."/>
            <person name="Bess C."/>
            <person name="Bickham C."/>
            <person name="Chaboub L."/>
            <person name="Chen D."/>
            <person name="Coyle M."/>
            <person name="Deiros D.R."/>
            <person name="Dinh H."/>
            <person name="Forbes L."/>
            <person name="Fowler G."/>
            <person name="Francisco L."/>
            <person name="Fu Q."/>
            <person name="Gubbala S."/>
            <person name="Hale W."/>
            <person name="Han Y."/>
            <person name="Hemphill L."/>
            <person name="Highlander S.K."/>
            <person name="Hirani K."/>
            <person name="Hogues M."/>
            <person name="Jackson L."/>
            <person name="Jakkamsetti A."/>
            <person name="Javaid M."/>
            <person name="Jiang H."/>
            <person name="Korchina V."/>
            <person name="Kovar C."/>
            <person name="Lara F."/>
            <person name="Lee S."/>
            <person name="Mata R."/>
            <person name="Mathew T."/>
            <person name="Moen C."/>
            <person name="Morales K."/>
            <person name="Munidasa M."/>
            <person name="Nazareth L."/>
            <person name="Ngo R."/>
            <person name="Nguyen L."/>
            <person name="Okwuonu G."/>
            <person name="Ongeri F."/>
            <person name="Patil S."/>
            <person name="Petrosino J."/>
            <person name="Pham C."/>
            <person name="Pham P."/>
            <person name="Pu L.-L."/>
            <person name="Puazo M."/>
            <person name="Raj R."/>
            <person name="Reid J."/>
            <person name="Rouhana J."/>
            <person name="Saada N."/>
            <person name="Shang Y."/>
            <person name="Simmons D."/>
            <person name="Thornton R."/>
            <person name="Warren J."/>
            <person name="Weissenberger G."/>
            <person name="Zhang J."/>
            <person name="Zhang L."/>
            <person name="Zhou C."/>
            <person name="Zhu D."/>
            <person name="Muzny D."/>
            <person name="Worley K."/>
            <person name="Gibbs R."/>
        </authorList>
    </citation>
    <scope>NUCLEOTIDE SEQUENCE [LARGE SCALE GENOMIC DNA]</scope>
    <source>
        <strain evidence="1 2">ATCC 33300</strain>
    </source>
</reference>
<name>C2FT26_SPHSI</name>
<dbReference type="NCBIfam" id="TIGR04139">
    <property type="entry name" value="CxxCx5CxxC_targ"/>
    <property type="match status" value="1"/>
</dbReference>
<dbReference type="RefSeq" id="WP_003011883.1">
    <property type="nucleotide sequence ID" value="NZ_GG668635.1"/>
</dbReference>
<organism evidence="1 2">
    <name type="scientific">Sphingobacterium spiritivorum ATCC 33300</name>
    <dbReference type="NCBI Taxonomy" id="525372"/>
    <lineage>
        <taxon>Bacteria</taxon>
        <taxon>Pseudomonadati</taxon>
        <taxon>Bacteroidota</taxon>
        <taxon>Sphingobacteriia</taxon>
        <taxon>Sphingobacteriales</taxon>
        <taxon>Sphingobacteriaceae</taxon>
        <taxon>Sphingobacterium</taxon>
    </lineage>
</organism>
<dbReference type="InterPro" id="IPR025842">
    <property type="entry name" value="Bacteroid_pep"/>
</dbReference>
<evidence type="ECO:0000313" key="1">
    <source>
        <dbReference type="EMBL" id="EEI93860.1"/>
    </source>
</evidence>
<gene>
    <name evidence="1" type="ORF">HMPREF0765_0482</name>
</gene>
<evidence type="ECO:0000313" key="2">
    <source>
        <dbReference type="Proteomes" id="UP000006241"/>
    </source>
</evidence>
<proteinExistence type="predicted"/>
<dbReference type="Pfam" id="PF14406">
    <property type="entry name" value="Bacteroid_pep"/>
    <property type="match status" value="1"/>
</dbReference>
<dbReference type="EMBL" id="ACHB01000009">
    <property type="protein sequence ID" value="EEI93860.1"/>
    <property type="molecule type" value="Genomic_DNA"/>
</dbReference>
<comment type="caution">
    <text evidence="1">The sequence shown here is derived from an EMBL/GenBank/DDBJ whole genome shotgun (WGS) entry which is preliminary data.</text>
</comment>
<dbReference type="Proteomes" id="UP000006241">
    <property type="component" value="Unassembled WGS sequence"/>
</dbReference>
<protein>
    <submittedName>
        <fullName evidence="1">Uncharacterized protein</fullName>
    </submittedName>
</protein>
<dbReference type="InterPro" id="IPR026437">
    <property type="entry name" value="CxxCx5CxxC_targ"/>
</dbReference>